<sequence length="25" mass="2847">MCWCGSEESCSEDFISYGITNLTRD</sequence>
<reference evidence="1" key="2">
    <citation type="journal article" date="2015" name="Data Brief">
        <title>Shoot transcriptome of the giant reed, Arundo donax.</title>
        <authorList>
            <person name="Barrero R.A."/>
            <person name="Guerrero F.D."/>
            <person name="Moolhuijzen P."/>
            <person name="Goolsby J.A."/>
            <person name="Tidwell J."/>
            <person name="Bellgard S.E."/>
            <person name="Bellgard M.I."/>
        </authorList>
    </citation>
    <scope>NUCLEOTIDE SEQUENCE</scope>
    <source>
        <tissue evidence="1">Shoot tissue taken approximately 20 cm above the soil surface</tissue>
    </source>
</reference>
<accession>A0A0A9F5P9</accession>
<dbReference type="EMBL" id="GBRH01191362">
    <property type="protein sequence ID" value="JAE06534.1"/>
    <property type="molecule type" value="Transcribed_RNA"/>
</dbReference>
<reference evidence="1" key="1">
    <citation type="submission" date="2014-09" db="EMBL/GenBank/DDBJ databases">
        <authorList>
            <person name="Magalhaes I.L.F."/>
            <person name="Oliveira U."/>
            <person name="Santos F.R."/>
            <person name="Vidigal T.H.D.A."/>
            <person name="Brescovit A.D."/>
            <person name="Santos A.J."/>
        </authorList>
    </citation>
    <scope>NUCLEOTIDE SEQUENCE</scope>
    <source>
        <tissue evidence="1">Shoot tissue taken approximately 20 cm above the soil surface</tissue>
    </source>
</reference>
<dbReference type="AlphaFoldDB" id="A0A0A9F5P9"/>
<protein>
    <submittedName>
        <fullName evidence="1">Uncharacterized protein</fullName>
    </submittedName>
</protein>
<name>A0A0A9F5P9_ARUDO</name>
<proteinExistence type="predicted"/>
<evidence type="ECO:0000313" key="1">
    <source>
        <dbReference type="EMBL" id="JAE06534.1"/>
    </source>
</evidence>
<organism evidence="1">
    <name type="scientific">Arundo donax</name>
    <name type="common">Giant reed</name>
    <name type="synonym">Donax arundinaceus</name>
    <dbReference type="NCBI Taxonomy" id="35708"/>
    <lineage>
        <taxon>Eukaryota</taxon>
        <taxon>Viridiplantae</taxon>
        <taxon>Streptophyta</taxon>
        <taxon>Embryophyta</taxon>
        <taxon>Tracheophyta</taxon>
        <taxon>Spermatophyta</taxon>
        <taxon>Magnoliopsida</taxon>
        <taxon>Liliopsida</taxon>
        <taxon>Poales</taxon>
        <taxon>Poaceae</taxon>
        <taxon>PACMAD clade</taxon>
        <taxon>Arundinoideae</taxon>
        <taxon>Arundineae</taxon>
        <taxon>Arundo</taxon>
    </lineage>
</organism>